<dbReference type="AlphaFoldDB" id="A0A381VI24"/>
<proteinExistence type="predicted"/>
<organism evidence="1">
    <name type="scientific">marine metagenome</name>
    <dbReference type="NCBI Taxonomy" id="408172"/>
    <lineage>
        <taxon>unclassified sequences</taxon>
        <taxon>metagenomes</taxon>
        <taxon>ecological metagenomes</taxon>
    </lineage>
</organism>
<reference evidence="1" key="1">
    <citation type="submission" date="2018-05" db="EMBL/GenBank/DDBJ databases">
        <authorList>
            <person name="Lanie J.A."/>
            <person name="Ng W.-L."/>
            <person name="Kazmierczak K.M."/>
            <person name="Andrzejewski T.M."/>
            <person name="Davidsen T.M."/>
            <person name="Wayne K.J."/>
            <person name="Tettelin H."/>
            <person name="Glass J.I."/>
            <person name="Rusch D."/>
            <person name="Podicherti R."/>
            <person name="Tsui H.-C.T."/>
            <person name="Winkler M.E."/>
        </authorList>
    </citation>
    <scope>NUCLEOTIDE SEQUENCE</scope>
</reference>
<gene>
    <name evidence="1" type="ORF">METZ01_LOCUS92806</name>
</gene>
<protein>
    <submittedName>
        <fullName evidence="1">Uncharacterized protein</fullName>
    </submittedName>
</protein>
<sequence length="170" mass="19838">MTDLMTYLQDWKTLDHDIDKKKKFNIGGEDWIIRAIDGSKMNVASPVMGAWITFIPKKQKTSDNTRYEIRIYCKHKDGKTHNNPDDLLYLTIMQQNYAKNQKNFSEGNFGQDISCINFTLGKVSDDFFDLIKTIDVEKLKEITNEHVEKVIKEESKEDLFYMDTSVPVKL</sequence>
<accession>A0A381VI24</accession>
<dbReference type="EMBL" id="UINC01008889">
    <property type="protein sequence ID" value="SVA39952.1"/>
    <property type="molecule type" value="Genomic_DNA"/>
</dbReference>
<evidence type="ECO:0000313" key="1">
    <source>
        <dbReference type="EMBL" id="SVA39952.1"/>
    </source>
</evidence>
<name>A0A381VI24_9ZZZZ</name>